<keyword evidence="4 7" id="KW-1133">Transmembrane helix</keyword>
<reference evidence="9 10" key="1">
    <citation type="journal article" date="2018" name="Sci. Rep.">
        <title>Comparative analysis of the Pocillopora damicornis genome highlights role of immune system in coral evolution.</title>
        <authorList>
            <person name="Cunning R."/>
            <person name="Bay R.A."/>
            <person name="Gillette P."/>
            <person name="Baker A.C."/>
            <person name="Traylor-Knowles N."/>
        </authorList>
    </citation>
    <scope>NUCLEOTIDE SEQUENCE [LARGE SCALE GENOMIC DNA]</scope>
    <source>
        <strain evidence="9">RSMAS</strain>
        <tissue evidence="9">Whole animal</tissue>
    </source>
</reference>
<comment type="similarity">
    <text evidence="2 7">Belongs to the CTL (choline transporter-like) family.</text>
</comment>
<feature type="compositionally biased region" description="Basic and acidic residues" evidence="8">
    <location>
        <begin position="7"/>
        <end position="25"/>
    </location>
</feature>
<sequence>MGCCGKNSDDERTDNVEMKGGDKRGGKAGKWGNPKPFDPTFNGPIKNRDRPKLVFFDLTECLPAVTQVATNLFGASCPTKQRCVKSCPDKNAFALTGNVSDLVCDYDIDVNSLNPSYQERLDLIRNKRCAPYILKSSDVLNRCIPTLVGDALTTSLGDQLQSADGSNVTAEEVKEGSLAVQALLNLQNLGQKIIQDVQESWYWILAAMGIAMVASFLYIIVMRWIAGLVVWVTIYAVLTALGFSVYYSWTKYKELSSNSGNTTITVLSVSTGLDSYANSEKTWYWLTIILGVILGILVLILLALYKRISIAIQIIKEGSRAVSAMPFSLFFPVIPWLLQIILFGWFVGVLAFLVTAGDPQYQVVSNDTQNGQVCTQEIKDAIGSASNYTCNFVDFANDDHLFRMQIYHLFGWFWLMNFIIALGQCALAGAFASYYWAWDKKTLIRAALEYIDHKLRGPGEQSEITKYIIKCLKCCFWCLEKFLKFLNKNAYIMIAVHGKNFCVSAKDAFFLLMRNILRVAVLDKVTDFVLFLGQLTIAAGLGIGSFYWFERQENLNYYLAPVIIIVVGAYMIASAFFSVYNMAIDTVFLSFLEDSERNDGSPEKPYYMSKSLRKIIGKKNKKNSDSE</sequence>
<organism evidence="9 10">
    <name type="scientific">Pocillopora damicornis</name>
    <name type="common">Cauliflower coral</name>
    <name type="synonym">Millepora damicornis</name>
    <dbReference type="NCBI Taxonomy" id="46731"/>
    <lineage>
        <taxon>Eukaryota</taxon>
        <taxon>Metazoa</taxon>
        <taxon>Cnidaria</taxon>
        <taxon>Anthozoa</taxon>
        <taxon>Hexacorallia</taxon>
        <taxon>Scleractinia</taxon>
        <taxon>Astrocoeniina</taxon>
        <taxon>Pocilloporidae</taxon>
        <taxon>Pocillopora</taxon>
    </lineage>
</organism>
<feature type="transmembrane region" description="Helical" evidence="7">
    <location>
        <begin position="412"/>
        <end position="437"/>
    </location>
</feature>
<dbReference type="Pfam" id="PF04515">
    <property type="entry name" value="Choline_transpo"/>
    <property type="match status" value="2"/>
</dbReference>
<accession>A0A3M6V2K2</accession>
<protein>
    <recommendedName>
        <fullName evidence="7">Choline transporter-like protein</fullName>
    </recommendedName>
</protein>
<evidence type="ECO:0000256" key="1">
    <source>
        <dbReference type="ARBA" id="ARBA00004141"/>
    </source>
</evidence>
<dbReference type="EMBL" id="RCHS01000228">
    <property type="protein sequence ID" value="RMX60176.1"/>
    <property type="molecule type" value="Genomic_DNA"/>
</dbReference>
<comment type="caution">
    <text evidence="9">The sequence shown here is derived from an EMBL/GenBank/DDBJ whole genome shotgun (WGS) entry which is preliminary data.</text>
</comment>
<name>A0A3M6V2K2_POCDA</name>
<proteinExistence type="inferred from homology"/>
<keyword evidence="5 7" id="KW-0472">Membrane</keyword>
<dbReference type="PANTHER" id="PTHR12385">
    <property type="entry name" value="CHOLINE TRANSPORTER-LIKE (SLC FAMILY 44)"/>
    <property type="match status" value="1"/>
</dbReference>
<keyword evidence="3 7" id="KW-0812">Transmembrane</keyword>
<dbReference type="GO" id="GO:0022857">
    <property type="term" value="F:transmembrane transporter activity"/>
    <property type="evidence" value="ECO:0007669"/>
    <property type="project" value="UniProtKB-UniRule"/>
</dbReference>
<evidence type="ECO:0000256" key="8">
    <source>
        <dbReference type="SAM" id="MobiDB-lite"/>
    </source>
</evidence>
<feature type="region of interest" description="Disordered" evidence="8">
    <location>
        <begin position="1"/>
        <end position="43"/>
    </location>
</feature>
<evidence type="ECO:0000256" key="4">
    <source>
        <dbReference type="ARBA" id="ARBA00022989"/>
    </source>
</evidence>
<comment type="subcellular location">
    <subcellularLocation>
        <location evidence="7">Cell membrane</location>
        <topology evidence="7">Multi-pass membrane protein</topology>
    </subcellularLocation>
    <subcellularLocation>
        <location evidence="1">Membrane</location>
        <topology evidence="1">Multi-pass membrane protein</topology>
    </subcellularLocation>
</comment>
<dbReference type="OrthoDB" id="420519at2759"/>
<feature type="transmembrane region" description="Helical" evidence="7">
    <location>
        <begin position="228"/>
        <end position="249"/>
    </location>
</feature>
<evidence type="ECO:0000313" key="10">
    <source>
        <dbReference type="Proteomes" id="UP000275408"/>
    </source>
</evidence>
<keyword evidence="10" id="KW-1185">Reference proteome</keyword>
<gene>
    <name evidence="9" type="ORF">pdam_00010114</name>
</gene>
<keyword evidence="6" id="KW-0325">Glycoprotein</keyword>
<feature type="transmembrane region" description="Helical" evidence="7">
    <location>
        <begin position="528"/>
        <end position="549"/>
    </location>
</feature>
<feature type="transmembrane region" description="Helical" evidence="7">
    <location>
        <begin position="326"/>
        <end position="354"/>
    </location>
</feature>
<dbReference type="Proteomes" id="UP000275408">
    <property type="component" value="Unassembled WGS sequence"/>
</dbReference>
<comment type="function">
    <text evidence="7">Choline transporter.</text>
</comment>
<evidence type="ECO:0000256" key="3">
    <source>
        <dbReference type="ARBA" id="ARBA00022692"/>
    </source>
</evidence>
<dbReference type="PANTHER" id="PTHR12385:SF14">
    <property type="entry name" value="CHOLINE TRANSPORTER-LIKE 2"/>
    <property type="match status" value="1"/>
</dbReference>
<dbReference type="InterPro" id="IPR007603">
    <property type="entry name" value="Choline_transptr-like"/>
</dbReference>
<evidence type="ECO:0000256" key="2">
    <source>
        <dbReference type="ARBA" id="ARBA00007168"/>
    </source>
</evidence>
<evidence type="ECO:0000256" key="6">
    <source>
        <dbReference type="ARBA" id="ARBA00023180"/>
    </source>
</evidence>
<feature type="transmembrane region" description="Helical" evidence="7">
    <location>
        <begin position="283"/>
        <end position="305"/>
    </location>
</feature>
<dbReference type="GO" id="GO:0005886">
    <property type="term" value="C:plasma membrane"/>
    <property type="evidence" value="ECO:0007669"/>
    <property type="project" value="UniProtKB-SubCell"/>
</dbReference>
<feature type="transmembrane region" description="Helical" evidence="7">
    <location>
        <begin position="555"/>
        <end position="580"/>
    </location>
</feature>
<evidence type="ECO:0000313" key="9">
    <source>
        <dbReference type="EMBL" id="RMX60176.1"/>
    </source>
</evidence>
<dbReference type="AlphaFoldDB" id="A0A3M6V2K2"/>
<evidence type="ECO:0000256" key="7">
    <source>
        <dbReference type="RuleBase" id="RU368066"/>
    </source>
</evidence>
<feature type="transmembrane region" description="Helical" evidence="7">
    <location>
        <begin position="201"/>
        <end position="221"/>
    </location>
</feature>
<evidence type="ECO:0000256" key="5">
    <source>
        <dbReference type="ARBA" id="ARBA00023136"/>
    </source>
</evidence>